<dbReference type="Pfam" id="PF08448">
    <property type="entry name" value="PAS_4"/>
    <property type="match status" value="2"/>
</dbReference>
<dbReference type="InterPro" id="IPR035919">
    <property type="entry name" value="EAL_sf"/>
</dbReference>
<gene>
    <name evidence="5" type="ordered locus">Dtox_0767</name>
</gene>
<dbReference type="CDD" id="cd00130">
    <property type="entry name" value="PAS"/>
    <property type="match status" value="3"/>
</dbReference>
<dbReference type="HOGENOM" id="CLU_263301_0_0_9"/>
<dbReference type="InterPro" id="IPR000014">
    <property type="entry name" value="PAS"/>
</dbReference>
<dbReference type="PROSITE" id="PS50112">
    <property type="entry name" value="PAS"/>
    <property type="match status" value="4"/>
</dbReference>
<dbReference type="SUPFAM" id="SSF55073">
    <property type="entry name" value="Nucleotide cyclase"/>
    <property type="match status" value="1"/>
</dbReference>
<feature type="domain" description="GGDEF" evidence="4">
    <location>
        <begin position="883"/>
        <end position="1017"/>
    </location>
</feature>
<dbReference type="Gene3D" id="3.30.450.20">
    <property type="entry name" value="PAS domain"/>
    <property type="match status" value="4"/>
</dbReference>
<dbReference type="EMBL" id="CP001720">
    <property type="protein sequence ID" value="ACV61677.1"/>
    <property type="molecule type" value="Genomic_DNA"/>
</dbReference>
<proteinExistence type="predicted"/>
<dbReference type="SMART" id="SM00086">
    <property type="entry name" value="PAC"/>
    <property type="match status" value="4"/>
</dbReference>
<dbReference type="PANTHER" id="PTHR44757">
    <property type="entry name" value="DIGUANYLATE CYCLASE DGCP"/>
    <property type="match status" value="1"/>
</dbReference>
<dbReference type="Gene3D" id="3.30.70.270">
    <property type="match status" value="1"/>
</dbReference>
<dbReference type="Pfam" id="PF00563">
    <property type="entry name" value="EAL"/>
    <property type="match status" value="1"/>
</dbReference>
<dbReference type="InterPro" id="IPR029016">
    <property type="entry name" value="GAF-like_dom_sf"/>
</dbReference>
<dbReference type="Pfam" id="PF08447">
    <property type="entry name" value="PAS_3"/>
    <property type="match status" value="1"/>
</dbReference>
<dbReference type="STRING" id="485916.Dtox_0767"/>
<feature type="domain" description="PAS" evidence="1">
    <location>
        <begin position="714"/>
        <end position="766"/>
    </location>
</feature>
<feature type="domain" description="PAC" evidence="2">
    <location>
        <begin position="661"/>
        <end position="713"/>
    </location>
</feature>
<dbReference type="InterPro" id="IPR001610">
    <property type="entry name" value="PAC"/>
</dbReference>
<dbReference type="KEGG" id="dae:Dtox_0767"/>
<dbReference type="InterPro" id="IPR000160">
    <property type="entry name" value="GGDEF_dom"/>
</dbReference>
<keyword evidence="6" id="KW-1185">Reference proteome</keyword>
<feature type="domain" description="PAS" evidence="1">
    <location>
        <begin position="463"/>
        <end position="533"/>
    </location>
</feature>
<dbReference type="SMART" id="SM00091">
    <property type="entry name" value="PAS"/>
    <property type="match status" value="4"/>
</dbReference>
<dbReference type="InterPro" id="IPR013656">
    <property type="entry name" value="PAS_4"/>
</dbReference>
<protein>
    <submittedName>
        <fullName evidence="5">Diguanylate cyclase/phosphodiesterase with PAS/PAC and GAF sensor(S)</fullName>
    </submittedName>
</protein>
<evidence type="ECO:0000313" key="5">
    <source>
        <dbReference type="EMBL" id="ACV61677.1"/>
    </source>
</evidence>
<dbReference type="Pfam" id="PF01590">
    <property type="entry name" value="GAF"/>
    <property type="match status" value="1"/>
</dbReference>
<accession>C8W213</accession>
<sequence length="1278" mass="145456">MSKQEEISNFKDERERELFRRYANLVKYANDMIFLLDHNLNIIDFNDRTLSSYGYSSEELLSLSMKNIRYIERETTDEQFELVEEKDGLVFEDVHQRKDSTTFAVESSVKFIESDGKGYYLLYNRDITHRKERELRSFIRNELLKLFVQKTSRKKYLDAVVQLFRDFTSCCCVAVRILDRDGTIQYEANVGFSQEFWRSENLVSVKDDNCVCTRVILGLKEEHELSCLTKSGSFVCNNTADFLAKLPESKPDIYRGVFMRSDFKSLALIPIKYRDKVIGLVQLIDLREGKFTVETVDFIEKMCPVIGEAIHRFNLEEELKRNYDLQAVSNSLLSYSLQENSLEEVLQQALNLLLDIDWLNFESKGSIYLVSDKNNDLVMKASTGLEESILHNDAVGLPAKEEPECGHYCIPILSSGNLLGVINLYLKTGYQCNCGLEKFLSSVANTLALIIKRKQAEKGLRESEELFRTLVNSMDDIIFTLDNNQNYVGVYGNGIRRSGIDPDQIIGKTPMDVYDLKSAEIHMSANQSVLTGKSLAYEWSADTPGGIKYYQTFLSPMKNDEKITGLVGVTREITEVKRIVNALRESEAGLAKAQRIARVGNWEWDIENDKIYWSDEIYHMLNMKTGEFGGNFESLMDFIHQDDRDEFKKSIEIALNENKRSCIDYRIITPGGVIRAVYGQGEVIFNERGKPVRMFGIVQDITERKKNEEKLHMARQQLLDIIEFLPFATFVVDGRKTVIAWNKAMEELTGVSNAEVFGKDDYAEHLFGYSRPLLTDLIFCEDKETEALYEFIERKGNTLYAESHVNFIKKSTEIVMWASASPLFDNAGNLVGAIETIRDITERRNMEKELKYLASHDFLTGIHNRYSLEKCLEQAVKKVAEGVKSALLFIDLDNFKLVNDTLGHAAGDQLLKTLSATIGSFLQGGHRIFRFGGDEFAVLLENVTVEEAGMTAENLRLLIEEHEFCLTMYKTCFNMTISIGIVIIDGILDFHKILAYADNSLYKAKEGGRNRVVFAQAGDDVTARMSETNHKIALIKTALKEDRFILYLQPVVRMKDGKITHHETLIRMLGDNGEIISPNYFLTVAERFGLIAQIDRWVVQAAMKLLMEYPDLKLFINLSGVSMGDMSLLDAIEKDIIGSNLDTSRIGFEITETSAMRDIRQAEEWIGRIKKLGCSFALDDFGVGFSSFSYLKILPVDYLKIDGTFVCDIYKDSTHAALVSSMNTIARTLGKKTIAEFVENQQIINMLIEIGVEYGQGFYLAEPSPVPATGWIKKDVEI</sequence>
<dbReference type="SUPFAM" id="SSF55781">
    <property type="entry name" value="GAF domain-like"/>
    <property type="match status" value="2"/>
</dbReference>
<dbReference type="SMART" id="SM00267">
    <property type="entry name" value="GGDEF"/>
    <property type="match status" value="1"/>
</dbReference>
<dbReference type="Pfam" id="PF13426">
    <property type="entry name" value="PAS_9"/>
    <property type="match status" value="1"/>
</dbReference>
<organism evidence="5 6">
    <name type="scientific">Desulfofarcimen acetoxidans (strain ATCC 49208 / DSM 771 / KCTC 5769 / VKM B-1644 / 5575)</name>
    <name type="common">Desulfotomaculum acetoxidans</name>
    <dbReference type="NCBI Taxonomy" id="485916"/>
    <lineage>
        <taxon>Bacteria</taxon>
        <taxon>Bacillati</taxon>
        <taxon>Bacillota</taxon>
        <taxon>Clostridia</taxon>
        <taxon>Eubacteriales</taxon>
        <taxon>Peptococcaceae</taxon>
        <taxon>Desulfofarcimen</taxon>
    </lineage>
</organism>
<dbReference type="InterPro" id="IPR013655">
    <property type="entry name" value="PAS_fold_3"/>
</dbReference>
<dbReference type="Proteomes" id="UP000002217">
    <property type="component" value="Chromosome"/>
</dbReference>
<dbReference type="NCBIfam" id="TIGR00229">
    <property type="entry name" value="sensory_box"/>
    <property type="match status" value="4"/>
</dbReference>
<evidence type="ECO:0000259" key="3">
    <source>
        <dbReference type="PROSITE" id="PS50883"/>
    </source>
</evidence>
<dbReference type="SUPFAM" id="SSF141868">
    <property type="entry name" value="EAL domain-like"/>
    <property type="match status" value="1"/>
</dbReference>
<dbReference type="OrthoDB" id="9762141at2"/>
<dbReference type="InterPro" id="IPR052155">
    <property type="entry name" value="Biofilm_reg_signaling"/>
</dbReference>
<evidence type="ECO:0000259" key="1">
    <source>
        <dbReference type="PROSITE" id="PS50112"/>
    </source>
</evidence>
<dbReference type="InterPro" id="IPR035965">
    <property type="entry name" value="PAS-like_dom_sf"/>
</dbReference>
<dbReference type="InterPro" id="IPR000700">
    <property type="entry name" value="PAS-assoc_C"/>
</dbReference>
<dbReference type="PROSITE" id="PS50887">
    <property type="entry name" value="GGDEF"/>
    <property type="match status" value="1"/>
</dbReference>
<dbReference type="CDD" id="cd01948">
    <property type="entry name" value="EAL"/>
    <property type="match status" value="1"/>
</dbReference>
<dbReference type="PROSITE" id="PS50883">
    <property type="entry name" value="EAL"/>
    <property type="match status" value="1"/>
</dbReference>
<evidence type="ECO:0000259" key="4">
    <source>
        <dbReference type="PROSITE" id="PS50887"/>
    </source>
</evidence>
<feature type="domain" description="EAL" evidence="3">
    <location>
        <begin position="1028"/>
        <end position="1277"/>
    </location>
</feature>
<dbReference type="InterPro" id="IPR029787">
    <property type="entry name" value="Nucleotide_cyclase"/>
</dbReference>
<name>C8W213_DESAS</name>
<dbReference type="Gene3D" id="3.30.450.40">
    <property type="match status" value="2"/>
</dbReference>
<dbReference type="RefSeq" id="WP_015756395.1">
    <property type="nucleotide sequence ID" value="NC_013216.1"/>
</dbReference>
<dbReference type="PROSITE" id="PS50113">
    <property type="entry name" value="PAC"/>
    <property type="match status" value="2"/>
</dbReference>
<evidence type="ECO:0000313" key="6">
    <source>
        <dbReference type="Proteomes" id="UP000002217"/>
    </source>
</evidence>
<feature type="domain" description="PAS" evidence="1">
    <location>
        <begin position="605"/>
        <end position="658"/>
    </location>
</feature>
<dbReference type="Gene3D" id="2.10.70.100">
    <property type="match status" value="1"/>
</dbReference>
<feature type="domain" description="PAC" evidence="2">
    <location>
        <begin position="785"/>
        <end position="852"/>
    </location>
</feature>
<dbReference type="SMART" id="SM00052">
    <property type="entry name" value="EAL"/>
    <property type="match status" value="1"/>
</dbReference>
<dbReference type="AlphaFoldDB" id="C8W213"/>
<dbReference type="InterPro" id="IPR003018">
    <property type="entry name" value="GAF"/>
</dbReference>
<reference evidence="5 6" key="1">
    <citation type="journal article" date="2009" name="Stand. Genomic Sci.">
        <title>Complete genome sequence of Desulfotomaculum acetoxidans type strain (5575).</title>
        <authorList>
            <person name="Spring S."/>
            <person name="Lapidus A."/>
            <person name="Schroder M."/>
            <person name="Gleim D."/>
            <person name="Sims D."/>
            <person name="Meincke L."/>
            <person name="Glavina Del Rio T."/>
            <person name="Tice H."/>
            <person name="Copeland A."/>
            <person name="Cheng J.F."/>
            <person name="Lucas S."/>
            <person name="Chen F."/>
            <person name="Nolan M."/>
            <person name="Bruce D."/>
            <person name="Goodwin L."/>
            <person name="Pitluck S."/>
            <person name="Ivanova N."/>
            <person name="Mavromatis K."/>
            <person name="Mikhailova N."/>
            <person name="Pati A."/>
            <person name="Chen A."/>
            <person name="Palaniappan K."/>
            <person name="Land M."/>
            <person name="Hauser L."/>
            <person name="Chang Y.J."/>
            <person name="Jeffries C.D."/>
            <person name="Chain P."/>
            <person name="Saunders E."/>
            <person name="Brettin T."/>
            <person name="Detter J.C."/>
            <person name="Goker M."/>
            <person name="Bristow J."/>
            <person name="Eisen J.A."/>
            <person name="Markowitz V."/>
            <person name="Hugenholtz P."/>
            <person name="Kyrpides N.C."/>
            <person name="Klenk H.P."/>
            <person name="Han C."/>
        </authorList>
    </citation>
    <scope>NUCLEOTIDE SEQUENCE [LARGE SCALE GENOMIC DNA]</scope>
    <source>
        <strain evidence="6">ATCC 49208 / DSM 771 / VKM B-1644</strain>
    </source>
</reference>
<dbReference type="InterPro" id="IPR043128">
    <property type="entry name" value="Rev_trsase/Diguanyl_cyclase"/>
</dbReference>
<dbReference type="NCBIfam" id="TIGR00254">
    <property type="entry name" value="GGDEF"/>
    <property type="match status" value="1"/>
</dbReference>
<dbReference type="CDD" id="cd01949">
    <property type="entry name" value="GGDEF"/>
    <property type="match status" value="1"/>
</dbReference>
<dbReference type="Pfam" id="PF00990">
    <property type="entry name" value="GGDEF"/>
    <property type="match status" value="1"/>
</dbReference>
<dbReference type="Gene3D" id="3.20.20.450">
    <property type="entry name" value="EAL domain"/>
    <property type="match status" value="1"/>
</dbReference>
<dbReference type="InterPro" id="IPR001633">
    <property type="entry name" value="EAL_dom"/>
</dbReference>
<dbReference type="PANTHER" id="PTHR44757:SF4">
    <property type="entry name" value="DIGUANYLATE CYCLASE DGCE-RELATED"/>
    <property type="match status" value="1"/>
</dbReference>
<dbReference type="eggNOG" id="COG5001">
    <property type="taxonomic scope" value="Bacteria"/>
</dbReference>
<evidence type="ECO:0000259" key="2">
    <source>
        <dbReference type="PROSITE" id="PS50113"/>
    </source>
</evidence>
<dbReference type="SUPFAM" id="SSF55785">
    <property type="entry name" value="PYP-like sensor domain (PAS domain)"/>
    <property type="match status" value="4"/>
</dbReference>
<feature type="domain" description="PAS" evidence="1">
    <location>
        <begin position="18"/>
        <end position="62"/>
    </location>
</feature>